<gene>
    <name evidence="5" type="ORF">D8790_02190</name>
    <name evidence="4" type="ORF">D8791_02400</name>
    <name evidence="3" type="ORF">D8872_04815</name>
    <name evidence="2" type="ORF">SCRDD08_00611</name>
</gene>
<evidence type="ECO:0000313" key="2">
    <source>
        <dbReference type="EMBL" id="KXT70527.1"/>
    </source>
</evidence>
<organism evidence="2 6">
    <name type="scientific">Streptococcus cristatus</name>
    <dbReference type="NCBI Taxonomy" id="45634"/>
    <lineage>
        <taxon>Bacteria</taxon>
        <taxon>Bacillati</taxon>
        <taxon>Bacillota</taxon>
        <taxon>Bacilli</taxon>
        <taxon>Lactobacillales</taxon>
        <taxon>Streptococcaceae</taxon>
        <taxon>Streptococcus</taxon>
    </lineage>
</organism>
<dbReference type="AlphaFoldDB" id="A0A139N3Z5"/>
<dbReference type="PATRIC" id="fig|45634.12.peg.636"/>
<sequence>MSETKVDLSVWESTTKSAETYVSSIFDMTPLEFNNSDLTPFVNFNDYITLLNSSLSSLRTFTSTDVVNMNRAAQNKVADDHTEASNIQSSRGKK</sequence>
<evidence type="ECO:0000313" key="9">
    <source>
        <dbReference type="Proteomes" id="UP000282617"/>
    </source>
</evidence>
<comment type="caution">
    <text evidence="2">The sequence shown here is derived from an EMBL/GenBank/DDBJ whole genome shotgun (WGS) entry which is preliminary data.</text>
</comment>
<evidence type="ECO:0000313" key="4">
    <source>
        <dbReference type="EMBL" id="RSJ84022.1"/>
    </source>
</evidence>
<dbReference type="Proteomes" id="UP000278843">
    <property type="component" value="Unassembled WGS sequence"/>
</dbReference>
<feature type="compositionally biased region" description="Polar residues" evidence="1">
    <location>
        <begin position="84"/>
        <end position="94"/>
    </location>
</feature>
<evidence type="ECO:0000256" key="1">
    <source>
        <dbReference type="SAM" id="MobiDB-lite"/>
    </source>
</evidence>
<dbReference type="EMBL" id="RJPU01000001">
    <property type="protein sequence ID" value="RSJ97074.1"/>
    <property type="molecule type" value="Genomic_DNA"/>
</dbReference>
<name>A0A139N3Z5_STRCR</name>
<dbReference type="Proteomes" id="UP000282617">
    <property type="component" value="Unassembled WGS sequence"/>
</dbReference>
<dbReference type="Proteomes" id="UP000070377">
    <property type="component" value="Unassembled WGS sequence"/>
</dbReference>
<dbReference type="STRING" id="45634.SCRDD08_00611"/>
<evidence type="ECO:0000313" key="5">
    <source>
        <dbReference type="EMBL" id="RSJ97074.1"/>
    </source>
</evidence>
<feature type="region of interest" description="Disordered" evidence="1">
    <location>
        <begin position="73"/>
        <end position="94"/>
    </location>
</feature>
<evidence type="ECO:0000313" key="8">
    <source>
        <dbReference type="Proteomes" id="UP000278843"/>
    </source>
</evidence>
<evidence type="ECO:0000313" key="3">
    <source>
        <dbReference type="EMBL" id="RSI43718.1"/>
    </source>
</evidence>
<evidence type="ECO:0000313" key="7">
    <source>
        <dbReference type="Proteomes" id="UP000272635"/>
    </source>
</evidence>
<dbReference type="Proteomes" id="UP000272635">
    <property type="component" value="Unassembled WGS sequence"/>
</dbReference>
<dbReference type="EMBL" id="LQRD01000023">
    <property type="protein sequence ID" value="KXT70527.1"/>
    <property type="molecule type" value="Genomic_DNA"/>
</dbReference>
<dbReference type="EMBL" id="RJNA01000006">
    <property type="protein sequence ID" value="RSI43718.1"/>
    <property type="molecule type" value="Genomic_DNA"/>
</dbReference>
<proteinExistence type="predicted"/>
<reference evidence="7 8" key="2">
    <citation type="submission" date="2018-11" db="EMBL/GenBank/DDBJ databases">
        <title>Species Designations Belie Phenotypic and Genotypic Heterogeneity in Oral Streptococci.</title>
        <authorList>
            <person name="Velsko I."/>
        </authorList>
    </citation>
    <scope>NUCLEOTIDE SEQUENCE [LARGE SCALE GENOMIC DNA]</scope>
    <source>
        <strain evidence="5 8">BCC13</strain>
        <strain evidence="4 7">BCC41</strain>
        <strain evidence="3 9">BCC51</strain>
    </source>
</reference>
<reference evidence="2 6" key="1">
    <citation type="submission" date="2016-01" db="EMBL/GenBank/DDBJ databases">
        <title>Highly variable Streptococcus oralis are common among viridans streptococci isolated from primates.</title>
        <authorList>
            <person name="Denapaite D."/>
            <person name="Rieger M."/>
            <person name="Koendgen S."/>
            <person name="Brueckner R."/>
            <person name="Ochigava I."/>
            <person name="Kappeler P."/>
            <person name="Maetz-Rensing K."/>
            <person name="Leendertz F."/>
            <person name="Hakenbeck R."/>
        </authorList>
    </citation>
    <scope>NUCLEOTIDE SEQUENCE [LARGE SCALE GENOMIC DNA]</scope>
    <source>
        <strain evidence="2 6">DD08</strain>
    </source>
</reference>
<accession>A0A139N3Z5</accession>
<dbReference type="EMBL" id="RJPT01000001">
    <property type="protein sequence ID" value="RSJ84022.1"/>
    <property type="molecule type" value="Genomic_DNA"/>
</dbReference>
<evidence type="ECO:0000313" key="6">
    <source>
        <dbReference type="Proteomes" id="UP000070377"/>
    </source>
</evidence>
<dbReference type="RefSeq" id="WP_061422386.1">
    <property type="nucleotide sequence ID" value="NZ_CAUOMF010000002.1"/>
</dbReference>
<protein>
    <submittedName>
        <fullName evidence="2">Uncharacterized protein</fullName>
    </submittedName>
</protein>